<dbReference type="Proteomes" id="UP000719412">
    <property type="component" value="Unassembled WGS sequence"/>
</dbReference>
<dbReference type="AlphaFoldDB" id="A0A8J6LIS1"/>
<comment type="caution">
    <text evidence="2">The sequence shown here is derived from an EMBL/GenBank/DDBJ whole genome shotgun (WGS) entry which is preliminary data.</text>
</comment>
<reference evidence="2" key="1">
    <citation type="journal article" date="2020" name="J Insects Food Feed">
        <title>The yellow mealworm (Tenebrio molitor) genome: a resource for the emerging insects as food and feed industry.</title>
        <authorList>
            <person name="Eriksson T."/>
            <person name="Andere A."/>
            <person name="Kelstrup H."/>
            <person name="Emery V."/>
            <person name="Picard C."/>
        </authorList>
    </citation>
    <scope>NUCLEOTIDE SEQUENCE</scope>
    <source>
        <strain evidence="2">Stoneville</strain>
        <tissue evidence="2">Whole head</tissue>
    </source>
</reference>
<evidence type="ECO:0000256" key="1">
    <source>
        <dbReference type="SAM" id="MobiDB-lite"/>
    </source>
</evidence>
<dbReference type="EMBL" id="JABDTM020023295">
    <property type="protein sequence ID" value="KAH0815286.1"/>
    <property type="molecule type" value="Genomic_DNA"/>
</dbReference>
<gene>
    <name evidence="2" type="ORF">GEV33_007505</name>
</gene>
<evidence type="ECO:0000313" key="3">
    <source>
        <dbReference type="Proteomes" id="UP000719412"/>
    </source>
</evidence>
<protein>
    <submittedName>
        <fullName evidence="2">Uncharacterized protein</fullName>
    </submittedName>
</protein>
<reference evidence="2" key="2">
    <citation type="submission" date="2021-08" db="EMBL/GenBank/DDBJ databases">
        <authorList>
            <person name="Eriksson T."/>
        </authorList>
    </citation>
    <scope>NUCLEOTIDE SEQUENCE</scope>
    <source>
        <strain evidence="2">Stoneville</strain>
        <tissue evidence="2">Whole head</tissue>
    </source>
</reference>
<sequence length="320" mass="36187">MLRWVMLMIRDCCSMWYESTGPWLWSQPVVLIPERRGTAPARTKVGCQGRGGADRNEGWVSRMVVVEAGTYYSDGGKQVDDRRLLVVNGWGHPWSRMAECKKIFEFIKLRHNPGRFRIIMHRDGPTRIPLPLSPPMMKKSQQSPGPTGTTVSTSRALLRHPPGTLLQVTDTVPERPPCCDTCLFCYPLSAPRQPTPGHRTLREATPAVWRPTTDAKRDWRSRHTDPNGVESRDVTTQAPPSVKVFGSLLGCNMLNEGSRGRVQRLDVRGNKTPQTERDLRDKEELTFTATGKCKRNRDKDLLTELPKSTFNLGWKSGNNQ</sequence>
<proteinExistence type="predicted"/>
<evidence type="ECO:0000313" key="2">
    <source>
        <dbReference type="EMBL" id="KAH0815286.1"/>
    </source>
</evidence>
<feature type="region of interest" description="Disordered" evidence="1">
    <location>
        <begin position="210"/>
        <end position="236"/>
    </location>
</feature>
<organism evidence="2 3">
    <name type="scientific">Tenebrio molitor</name>
    <name type="common">Yellow mealworm beetle</name>
    <dbReference type="NCBI Taxonomy" id="7067"/>
    <lineage>
        <taxon>Eukaryota</taxon>
        <taxon>Metazoa</taxon>
        <taxon>Ecdysozoa</taxon>
        <taxon>Arthropoda</taxon>
        <taxon>Hexapoda</taxon>
        <taxon>Insecta</taxon>
        <taxon>Pterygota</taxon>
        <taxon>Neoptera</taxon>
        <taxon>Endopterygota</taxon>
        <taxon>Coleoptera</taxon>
        <taxon>Polyphaga</taxon>
        <taxon>Cucujiformia</taxon>
        <taxon>Tenebrionidae</taxon>
        <taxon>Tenebrio</taxon>
    </lineage>
</organism>
<keyword evidence="3" id="KW-1185">Reference proteome</keyword>
<accession>A0A8J6LIS1</accession>
<feature type="compositionally biased region" description="Basic and acidic residues" evidence="1">
    <location>
        <begin position="213"/>
        <end position="233"/>
    </location>
</feature>
<name>A0A8J6LIS1_TENMO</name>